<keyword evidence="2" id="KW-0575">Peroxidase</keyword>
<keyword evidence="12" id="KW-1185">Reference proteome</keyword>
<dbReference type="Pfam" id="PF00578">
    <property type="entry name" value="AhpC-TSA"/>
    <property type="match status" value="1"/>
</dbReference>
<comment type="catalytic activity">
    <reaction evidence="9">
        <text>a hydroperoxide + [thioredoxin]-dithiol = an alcohol + [thioredoxin]-disulfide + H2O</text>
        <dbReference type="Rhea" id="RHEA:62620"/>
        <dbReference type="Rhea" id="RHEA-COMP:10698"/>
        <dbReference type="Rhea" id="RHEA-COMP:10700"/>
        <dbReference type="ChEBI" id="CHEBI:15377"/>
        <dbReference type="ChEBI" id="CHEBI:29950"/>
        <dbReference type="ChEBI" id="CHEBI:30879"/>
        <dbReference type="ChEBI" id="CHEBI:35924"/>
        <dbReference type="ChEBI" id="CHEBI:50058"/>
        <dbReference type="EC" id="1.11.1.24"/>
    </reaction>
</comment>
<comment type="caution">
    <text evidence="11">The sequence shown here is derived from an EMBL/GenBank/DDBJ whole genome shotgun (WGS) entry which is preliminary data.</text>
</comment>
<evidence type="ECO:0000256" key="6">
    <source>
        <dbReference type="ARBA" id="ARBA00023284"/>
    </source>
</evidence>
<sequence length="156" mass="17165">MTHPLIGKPAPQLELPSVPDGGPYKLPIGEKPIALFFFPKAGSKGCTMEACSFRDAQNENVTFKRHPGLTVVGISSDSTEKQQIFADQHSLPYPLISDVDSKAREAYQVDKAFLGLSQGRSTFFIDSKGTIKGVCDKMLDYSAHVKFVEKMLIEIE</sequence>
<dbReference type="GO" id="GO:0034599">
    <property type="term" value="P:cellular response to oxidative stress"/>
    <property type="evidence" value="ECO:0007669"/>
    <property type="project" value="TreeGrafter"/>
</dbReference>
<keyword evidence="4" id="KW-0560">Oxidoreductase</keyword>
<evidence type="ECO:0000256" key="5">
    <source>
        <dbReference type="ARBA" id="ARBA00023157"/>
    </source>
</evidence>
<dbReference type="PANTHER" id="PTHR42801:SF4">
    <property type="entry name" value="AHPC_TSA FAMILY PROTEIN"/>
    <property type="match status" value="1"/>
</dbReference>
<dbReference type="PANTHER" id="PTHR42801">
    <property type="entry name" value="THIOREDOXIN-DEPENDENT PEROXIDE REDUCTASE"/>
    <property type="match status" value="1"/>
</dbReference>
<dbReference type="EMBL" id="MCFC01000034">
    <property type="protein sequence ID" value="ORY28045.1"/>
    <property type="molecule type" value="Genomic_DNA"/>
</dbReference>
<dbReference type="Proteomes" id="UP000193986">
    <property type="component" value="Unassembled WGS sequence"/>
</dbReference>
<dbReference type="SUPFAM" id="SSF52833">
    <property type="entry name" value="Thioredoxin-like"/>
    <property type="match status" value="1"/>
</dbReference>
<dbReference type="GO" id="GO:0005737">
    <property type="term" value="C:cytoplasm"/>
    <property type="evidence" value="ECO:0007669"/>
    <property type="project" value="TreeGrafter"/>
</dbReference>
<evidence type="ECO:0000259" key="10">
    <source>
        <dbReference type="PROSITE" id="PS51352"/>
    </source>
</evidence>
<dbReference type="AlphaFoldDB" id="A0A1Y2B1T8"/>
<dbReference type="GO" id="GO:0008379">
    <property type="term" value="F:thioredoxin peroxidase activity"/>
    <property type="evidence" value="ECO:0007669"/>
    <property type="project" value="TreeGrafter"/>
</dbReference>
<keyword evidence="5" id="KW-1015">Disulfide bond</keyword>
<dbReference type="InParanoid" id="A0A1Y2B1T8"/>
<protein>
    <recommendedName>
        <fullName evidence="1">thioredoxin-dependent peroxiredoxin</fullName>
        <ecNumber evidence="1">1.11.1.24</ecNumber>
    </recommendedName>
    <alternativeName>
        <fullName evidence="7">Thioredoxin peroxidase</fullName>
    </alternativeName>
</protein>
<evidence type="ECO:0000256" key="1">
    <source>
        <dbReference type="ARBA" id="ARBA00013017"/>
    </source>
</evidence>
<accession>A0A1Y2B1T8</accession>
<keyword evidence="3" id="KW-0049">Antioxidant</keyword>
<dbReference type="InterPro" id="IPR013766">
    <property type="entry name" value="Thioredoxin_domain"/>
</dbReference>
<keyword evidence="6" id="KW-0676">Redox-active center</keyword>
<proteinExistence type="inferred from homology"/>
<dbReference type="CDD" id="cd03017">
    <property type="entry name" value="PRX_BCP"/>
    <property type="match status" value="1"/>
</dbReference>
<evidence type="ECO:0000256" key="3">
    <source>
        <dbReference type="ARBA" id="ARBA00022862"/>
    </source>
</evidence>
<comment type="similarity">
    <text evidence="8">Belongs to the peroxiredoxin family. BCP/PrxQ subfamily.</text>
</comment>
<dbReference type="GO" id="GO:0045454">
    <property type="term" value="P:cell redox homeostasis"/>
    <property type="evidence" value="ECO:0007669"/>
    <property type="project" value="TreeGrafter"/>
</dbReference>
<dbReference type="PROSITE" id="PS51352">
    <property type="entry name" value="THIOREDOXIN_2"/>
    <property type="match status" value="1"/>
</dbReference>
<name>A0A1Y2B1T8_9TREE</name>
<reference evidence="11 12" key="1">
    <citation type="submission" date="2016-07" db="EMBL/GenBank/DDBJ databases">
        <title>Pervasive Adenine N6-methylation of Active Genes in Fungi.</title>
        <authorList>
            <consortium name="DOE Joint Genome Institute"/>
            <person name="Mondo S.J."/>
            <person name="Dannebaum R.O."/>
            <person name="Kuo R.C."/>
            <person name="Labutti K."/>
            <person name="Haridas S."/>
            <person name="Kuo A."/>
            <person name="Salamov A."/>
            <person name="Ahrendt S.R."/>
            <person name="Lipzen A."/>
            <person name="Sullivan W."/>
            <person name="Andreopoulos W.B."/>
            <person name="Clum A."/>
            <person name="Lindquist E."/>
            <person name="Daum C."/>
            <person name="Ramamoorthy G.K."/>
            <person name="Gryganskyi A."/>
            <person name="Culley D."/>
            <person name="Magnuson J.K."/>
            <person name="James T.Y."/>
            <person name="O'Malley M.A."/>
            <person name="Stajich J.E."/>
            <person name="Spatafora J.W."/>
            <person name="Visel A."/>
            <person name="Grigoriev I.V."/>
        </authorList>
    </citation>
    <scope>NUCLEOTIDE SEQUENCE [LARGE SCALE GENOMIC DNA]</scope>
    <source>
        <strain evidence="11 12">68-887.2</strain>
    </source>
</reference>
<evidence type="ECO:0000256" key="2">
    <source>
        <dbReference type="ARBA" id="ARBA00022559"/>
    </source>
</evidence>
<gene>
    <name evidence="11" type="ORF">BCR39DRAFT_214149</name>
</gene>
<dbReference type="Gene3D" id="3.40.30.10">
    <property type="entry name" value="Glutaredoxin"/>
    <property type="match status" value="1"/>
</dbReference>
<evidence type="ECO:0000313" key="11">
    <source>
        <dbReference type="EMBL" id="ORY28045.1"/>
    </source>
</evidence>
<evidence type="ECO:0000256" key="8">
    <source>
        <dbReference type="ARBA" id="ARBA00038489"/>
    </source>
</evidence>
<dbReference type="OrthoDB" id="338622at2759"/>
<dbReference type="STRING" id="71784.A0A1Y2B1T8"/>
<dbReference type="InterPro" id="IPR000866">
    <property type="entry name" value="AhpC/TSA"/>
</dbReference>
<evidence type="ECO:0000256" key="7">
    <source>
        <dbReference type="ARBA" id="ARBA00032824"/>
    </source>
</evidence>
<feature type="domain" description="Thioredoxin" evidence="10">
    <location>
        <begin position="4"/>
        <end position="156"/>
    </location>
</feature>
<dbReference type="InterPro" id="IPR036249">
    <property type="entry name" value="Thioredoxin-like_sf"/>
</dbReference>
<evidence type="ECO:0000313" key="12">
    <source>
        <dbReference type="Proteomes" id="UP000193986"/>
    </source>
</evidence>
<dbReference type="InterPro" id="IPR050924">
    <property type="entry name" value="Peroxiredoxin_BCP/PrxQ"/>
</dbReference>
<organism evidence="11 12">
    <name type="scientific">Naematelia encephala</name>
    <dbReference type="NCBI Taxonomy" id="71784"/>
    <lineage>
        <taxon>Eukaryota</taxon>
        <taxon>Fungi</taxon>
        <taxon>Dikarya</taxon>
        <taxon>Basidiomycota</taxon>
        <taxon>Agaricomycotina</taxon>
        <taxon>Tremellomycetes</taxon>
        <taxon>Tremellales</taxon>
        <taxon>Naemateliaceae</taxon>
        <taxon>Naematelia</taxon>
    </lineage>
</organism>
<dbReference type="EC" id="1.11.1.24" evidence="1"/>
<evidence type="ECO:0000256" key="4">
    <source>
        <dbReference type="ARBA" id="ARBA00023002"/>
    </source>
</evidence>
<evidence type="ECO:0000256" key="9">
    <source>
        <dbReference type="ARBA" id="ARBA00049091"/>
    </source>
</evidence>